<proteinExistence type="predicted"/>
<feature type="domain" description="GAG-pre-integrase" evidence="4">
    <location>
        <begin position="129"/>
        <end position="174"/>
    </location>
</feature>
<dbReference type="InterPro" id="IPR039537">
    <property type="entry name" value="Retrotran_Ty1/copia-like"/>
</dbReference>
<keyword evidence="6" id="KW-1185">Reference proteome</keyword>
<gene>
    <name evidence="5" type="ORF">Tco_1044234</name>
</gene>
<dbReference type="SUPFAM" id="SSF56672">
    <property type="entry name" value="DNA/RNA polymerases"/>
    <property type="match status" value="1"/>
</dbReference>
<dbReference type="PANTHER" id="PTHR42648">
    <property type="entry name" value="TRANSPOSASE, PUTATIVE-RELATED"/>
    <property type="match status" value="1"/>
</dbReference>
<dbReference type="InterPro" id="IPR025724">
    <property type="entry name" value="GAG-pre-integrase_dom"/>
</dbReference>
<sequence>MKNTEGGQPGFPPRQRDEKIISLKVITNDFKSEIILQNLPRLDKFEGVDFRRWQKKIYVLLSSMSVVYVLTTPIPEDGDDATVEQLSTRAKWDNDDYVYRGLILNVIGRGYVDLRLNIVNENIGSTFISTFKVNDTILWHARLGHIHFKMMQDMSNDGLISAFDMDTENVDMCDLHATPSLGNKKYFVTFIDDDSRFCYVYLLHSKDEALDKFKVFKTKVELQQGFLIKRFKTDKGGDYMDTLAVLRLLDPNLKTLGERGIECIFVGYVEHSKAFRFSLVPRLSLKIPNGTEDIVSSVVPEEVTKEKEAINDETDSIIGNNTWVLAGLPSVVRISTIRLLIAMTSIYNLIIHQMDVKTAFLNGELDEEVYMNQSQGFIMLGNKNKVCKLIKSLYGLKQAPKQWHQKFNEVVLSNGYLLNQANKCVYRKFDESGKGFIICPYVDDMLIFGTDQVQVELTKEFLSSRFSMKDMREADVILGIRIKLESNEISISQSHYIEKVLKKFNYFDCTLVSTPMDTREKLVPNNGQAVSQLKYSRVISCLMYAMTYTRPDIAFAVGKLSRYTSNPEGYTDASWISNTEDNSSTSGWVFLLGGGAIS</sequence>
<dbReference type="InterPro" id="IPR036397">
    <property type="entry name" value="RNaseH_sf"/>
</dbReference>
<organism evidence="5 6">
    <name type="scientific">Tanacetum coccineum</name>
    <dbReference type="NCBI Taxonomy" id="301880"/>
    <lineage>
        <taxon>Eukaryota</taxon>
        <taxon>Viridiplantae</taxon>
        <taxon>Streptophyta</taxon>
        <taxon>Embryophyta</taxon>
        <taxon>Tracheophyta</taxon>
        <taxon>Spermatophyta</taxon>
        <taxon>Magnoliopsida</taxon>
        <taxon>eudicotyledons</taxon>
        <taxon>Gunneridae</taxon>
        <taxon>Pentapetalae</taxon>
        <taxon>asterids</taxon>
        <taxon>campanulids</taxon>
        <taxon>Asterales</taxon>
        <taxon>Asteraceae</taxon>
        <taxon>Asteroideae</taxon>
        <taxon>Anthemideae</taxon>
        <taxon>Anthemidinae</taxon>
        <taxon>Tanacetum</taxon>
    </lineage>
</organism>
<reference evidence="5" key="1">
    <citation type="journal article" date="2022" name="Int. J. Mol. Sci.">
        <title>Draft Genome of Tanacetum Coccineum: Genomic Comparison of Closely Related Tanacetum-Family Plants.</title>
        <authorList>
            <person name="Yamashiro T."/>
            <person name="Shiraishi A."/>
            <person name="Nakayama K."/>
            <person name="Satake H."/>
        </authorList>
    </citation>
    <scope>NUCLEOTIDE SEQUENCE</scope>
</reference>
<dbReference type="InterPro" id="IPR043502">
    <property type="entry name" value="DNA/RNA_pol_sf"/>
</dbReference>
<dbReference type="InterPro" id="IPR012337">
    <property type="entry name" value="RNaseH-like_sf"/>
</dbReference>
<evidence type="ECO:0000256" key="1">
    <source>
        <dbReference type="ARBA" id="ARBA00022723"/>
    </source>
</evidence>
<evidence type="ECO:0000256" key="2">
    <source>
        <dbReference type="ARBA" id="ARBA00022801"/>
    </source>
</evidence>
<dbReference type="SUPFAM" id="SSF53098">
    <property type="entry name" value="Ribonuclease H-like"/>
    <property type="match status" value="1"/>
</dbReference>
<evidence type="ECO:0000313" key="6">
    <source>
        <dbReference type="Proteomes" id="UP001151760"/>
    </source>
</evidence>
<dbReference type="EMBL" id="BQNB010018717">
    <property type="protein sequence ID" value="GJT77509.1"/>
    <property type="molecule type" value="Genomic_DNA"/>
</dbReference>
<dbReference type="Pfam" id="PF07727">
    <property type="entry name" value="RVT_2"/>
    <property type="match status" value="1"/>
</dbReference>
<dbReference type="Proteomes" id="UP001151760">
    <property type="component" value="Unassembled WGS sequence"/>
</dbReference>
<reference evidence="5" key="2">
    <citation type="submission" date="2022-01" db="EMBL/GenBank/DDBJ databases">
        <authorList>
            <person name="Yamashiro T."/>
            <person name="Shiraishi A."/>
            <person name="Satake H."/>
            <person name="Nakayama K."/>
        </authorList>
    </citation>
    <scope>NUCLEOTIDE SEQUENCE</scope>
</reference>
<dbReference type="InterPro" id="IPR013103">
    <property type="entry name" value="RVT_2"/>
</dbReference>
<comment type="caution">
    <text evidence="5">The sequence shown here is derived from an EMBL/GenBank/DDBJ whole genome shotgun (WGS) entry which is preliminary data.</text>
</comment>
<evidence type="ECO:0000259" key="3">
    <source>
        <dbReference type="Pfam" id="PF07727"/>
    </source>
</evidence>
<dbReference type="Gene3D" id="3.30.420.10">
    <property type="entry name" value="Ribonuclease H-like superfamily/Ribonuclease H"/>
    <property type="match status" value="1"/>
</dbReference>
<evidence type="ECO:0000259" key="4">
    <source>
        <dbReference type="Pfam" id="PF13976"/>
    </source>
</evidence>
<name>A0ABQ5GQJ2_9ASTR</name>
<keyword evidence="2" id="KW-0378">Hydrolase</keyword>
<accession>A0ABQ5GQJ2</accession>
<dbReference type="PANTHER" id="PTHR42648:SF30">
    <property type="entry name" value="RIBONUCLEASE H-LIKE DOMAIN, GAG-PRE-INTEGRASE DOMAIN PROTEIN-RELATED"/>
    <property type="match status" value="1"/>
</dbReference>
<keyword evidence="1" id="KW-0479">Metal-binding</keyword>
<dbReference type="Pfam" id="PF13976">
    <property type="entry name" value="gag_pre-integrs"/>
    <property type="match status" value="1"/>
</dbReference>
<evidence type="ECO:0000313" key="5">
    <source>
        <dbReference type="EMBL" id="GJT77509.1"/>
    </source>
</evidence>
<feature type="domain" description="Reverse transcriptase Ty1/copia-type" evidence="3">
    <location>
        <begin position="330"/>
        <end position="516"/>
    </location>
</feature>
<protein>
    <submittedName>
        <fullName evidence="5">Zinc finger, CCHC-type containing protein</fullName>
    </submittedName>
</protein>